<dbReference type="AlphaFoldDB" id="A0A239U120"/>
<dbReference type="RefSeq" id="WP_027890042.1">
    <property type="nucleotide sequence ID" value="NZ_LT906446.1"/>
</dbReference>
<dbReference type="PRINTS" id="PR00173">
    <property type="entry name" value="EDTRNSPORT"/>
</dbReference>
<evidence type="ECO:0000256" key="1">
    <source>
        <dbReference type="ARBA" id="ARBA00004651"/>
    </source>
</evidence>
<dbReference type="eggNOG" id="COG1301">
    <property type="taxonomic scope" value="Bacteria"/>
</dbReference>
<feature type="transmembrane region" description="Helical" evidence="8">
    <location>
        <begin position="353"/>
        <end position="376"/>
    </location>
</feature>
<dbReference type="NCBIfam" id="NF002461">
    <property type="entry name" value="PRK01663.1"/>
    <property type="match status" value="1"/>
</dbReference>
<feature type="transmembrane region" description="Helical" evidence="8">
    <location>
        <begin position="77"/>
        <end position="97"/>
    </location>
</feature>
<evidence type="ECO:0000313" key="9">
    <source>
        <dbReference type="EMBL" id="SNV03329.1"/>
    </source>
</evidence>
<reference evidence="9 10" key="1">
    <citation type="submission" date="2017-06" db="EMBL/GenBank/DDBJ databases">
        <authorList>
            <consortium name="Pathogen Informatics"/>
        </authorList>
    </citation>
    <scope>NUCLEOTIDE SEQUENCE [LARGE SCALE GENOMIC DNA]</scope>
    <source>
        <strain evidence="9 10">NCTC10570</strain>
    </source>
</reference>
<dbReference type="Pfam" id="PF00375">
    <property type="entry name" value="SDF"/>
    <property type="match status" value="1"/>
</dbReference>
<keyword evidence="5" id="KW-0769">Symport</keyword>
<name>A0A239U120_9FIRM</name>
<dbReference type="FunFam" id="1.10.3860.10:FF:000001">
    <property type="entry name" value="C4-dicarboxylate transport protein"/>
    <property type="match status" value="1"/>
</dbReference>
<keyword evidence="7 8" id="KW-0472">Membrane</keyword>
<evidence type="ECO:0000256" key="6">
    <source>
        <dbReference type="ARBA" id="ARBA00022989"/>
    </source>
</evidence>
<evidence type="ECO:0000256" key="5">
    <source>
        <dbReference type="ARBA" id="ARBA00022847"/>
    </source>
</evidence>
<dbReference type="InterPro" id="IPR001991">
    <property type="entry name" value="Na-dicarboxylate_symporter"/>
</dbReference>
<evidence type="ECO:0000256" key="7">
    <source>
        <dbReference type="ARBA" id="ARBA00023136"/>
    </source>
</evidence>
<dbReference type="InterPro" id="IPR036458">
    <property type="entry name" value="Na:dicarbo_symporter_sf"/>
</dbReference>
<dbReference type="PROSITE" id="PS00714">
    <property type="entry name" value="NA_DICARBOXYL_SYMP_2"/>
    <property type="match status" value="1"/>
</dbReference>
<dbReference type="GO" id="GO:0070778">
    <property type="term" value="P:L-aspartate transmembrane transport"/>
    <property type="evidence" value="ECO:0007669"/>
    <property type="project" value="TreeGrafter"/>
</dbReference>
<feature type="transmembrane region" description="Helical" evidence="8">
    <location>
        <begin position="153"/>
        <end position="170"/>
    </location>
</feature>
<dbReference type="InterPro" id="IPR018107">
    <property type="entry name" value="Na-dicarboxylate_symporter_CS"/>
</dbReference>
<dbReference type="GO" id="GO:0015366">
    <property type="term" value="F:malate:proton symporter activity"/>
    <property type="evidence" value="ECO:0007669"/>
    <property type="project" value="TreeGrafter"/>
</dbReference>
<feature type="transmembrane region" description="Helical" evidence="8">
    <location>
        <begin position="218"/>
        <end position="242"/>
    </location>
</feature>
<evidence type="ECO:0000256" key="2">
    <source>
        <dbReference type="ARBA" id="ARBA00022448"/>
    </source>
</evidence>
<dbReference type="GO" id="GO:0015138">
    <property type="term" value="F:fumarate transmembrane transporter activity"/>
    <property type="evidence" value="ECO:0007669"/>
    <property type="project" value="TreeGrafter"/>
</dbReference>
<dbReference type="Gene3D" id="1.10.3860.10">
    <property type="entry name" value="Sodium:dicarboxylate symporter"/>
    <property type="match status" value="1"/>
</dbReference>
<evidence type="ECO:0000256" key="4">
    <source>
        <dbReference type="ARBA" id="ARBA00022692"/>
    </source>
</evidence>
<proteinExistence type="predicted"/>
<keyword evidence="10" id="KW-1185">Reference proteome</keyword>
<dbReference type="GO" id="GO:0005886">
    <property type="term" value="C:plasma membrane"/>
    <property type="evidence" value="ECO:0007669"/>
    <property type="project" value="UniProtKB-SubCell"/>
</dbReference>
<keyword evidence="6 8" id="KW-1133">Transmembrane helix</keyword>
<comment type="subcellular location">
    <subcellularLocation>
        <location evidence="1">Cell membrane</location>
        <topology evidence="1">Multi-pass membrane protein</topology>
    </subcellularLocation>
</comment>
<sequence length="430" mass="45482">MVAKIKSSLFLQVVLALILGLIVGVVFPTQAQALKPLGDLFIRFIQLLIAPIVFCVVVNGISGVGNIKKVGTVGVKTIFYFECVTTIALALGLVLGLNSNIGMGMNIDPSSLDASAISAYTERAQTISQAGGVSFLMNLVPTTVVGAFAKGDILQVLVFSIIFACSLNLVKDKASIVVKAVSELSTVFFRAMGIIVRFAPVGVFGAVAFTVGKYGLDSLGHLGALVGLYFVTCILFVIVVLGGILRLCGINLFQFLRYLREELMIVFATTASDSVLPQIMKKLENMGIKSSTVGLVIPTGYSFNLDGFSIYLTLATIFIAHATNVDLAFSDLLMIIIVSMIASKGAHGVPGSAIVILAATLSAIPAIPMIGLVLILSIDWFVGIARAVTNIIGNCVATVVIAKWEGDLDIEQAHEVLSSKEKLQVQNAIH</sequence>
<dbReference type="PANTHER" id="PTHR42865">
    <property type="entry name" value="PROTON/GLUTAMATE-ASPARTATE SYMPORTER"/>
    <property type="match status" value="1"/>
</dbReference>
<dbReference type="Proteomes" id="UP000215383">
    <property type="component" value="Chromosome 1"/>
</dbReference>
<evidence type="ECO:0000256" key="8">
    <source>
        <dbReference type="SAM" id="Phobius"/>
    </source>
</evidence>
<evidence type="ECO:0000313" key="10">
    <source>
        <dbReference type="Proteomes" id="UP000215383"/>
    </source>
</evidence>
<dbReference type="GO" id="GO:0015141">
    <property type="term" value="F:succinate transmembrane transporter activity"/>
    <property type="evidence" value="ECO:0007669"/>
    <property type="project" value="TreeGrafter"/>
</dbReference>
<gene>
    <name evidence="9" type="primary">dctA</name>
    <name evidence="9" type="ORF">SAMEA4364220_01752</name>
</gene>
<dbReference type="NCBIfam" id="NF009587">
    <property type="entry name" value="PRK13027.1"/>
    <property type="match status" value="1"/>
</dbReference>
<feature type="transmembrane region" description="Helical" evidence="8">
    <location>
        <begin position="41"/>
        <end position="65"/>
    </location>
</feature>
<feature type="transmembrane region" description="Helical" evidence="8">
    <location>
        <begin position="327"/>
        <end position="347"/>
    </location>
</feature>
<feature type="transmembrane region" description="Helical" evidence="8">
    <location>
        <begin position="191"/>
        <end position="212"/>
    </location>
</feature>
<accession>A0A239U120</accession>
<keyword evidence="2" id="KW-0813">Transport</keyword>
<dbReference type="PANTHER" id="PTHR42865:SF1">
    <property type="entry name" value="AEROBIC C4-DICARBOXYLATE TRANSPORT PROTEIN"/>
    <property type="match status" value="1"/>
</dbReference>
<dbReference type="SUPFAM" id="SSF118215">
    <property type="entry name" value="Proton glutamate symport protein"/>
    <property type="match status" value="1"/>
</dbReference>
<keyword evidence="3" id="KW-1003">Cell membrane</keyword>
<dbReference type="GeneID" id="78507743"/>
<protein>
    <submittedName>
        <fullName evidence="9">Aerobic C4-dicarboxylate transport protein</fullName>
    </submittedName>
</protein>
<evidence type="ECO:0000256" key="3">
    <source>
        <dbReference type="ARBA" id="ARBA00022475"/>
    </source>
</evidence>
<dbReference type="EMBL" id="LT906446">
    <property type="protein sequence ID" value="SNV03329.1"/>
    <property type="molecule type" value="Genomic_DNA"/>
</dbReference>
<organism evidence="9 10">
    <name type="scientific">Megamonas hypermegale</name>
    <dbReference type="NCBI Taxonomy" id="158847"/>
    <lineage>
        <taxon>Bacteria</taxon>
        <taxon>Bacillati</taxon>
        <taxon>Bacillota</taxon>
        <taxon>Negativicutes</taxon>
        <taxon>Selenomonadales</taxon>
        <taxon>Selenomonadaceae</taxon>
        <taxon>Megamonas</taxon>
    </lineage>
</organism>
<keyword evidence="4 8" id="KW-0812">Transmembrane</keyword>